<reference evidence="5 6" key="1">
    <citation type="submission" date="2019-07" db="EMBL/GenBank/DDBJ databases">
        <title>Diversity of Bacteria from Kongsfjorden, Arctic.</title>
        <authorList>
            <person name="Yu Y."/>
        </authorList>
    </citation>
    <scope>NUCLEOTIDE SEQUENCE [LARGE SCALE GENOMIC DNA]</scope>
    <source>
        <strain evidence="5 6">SM1922</strain>
    </source>
</reference>
<dbReference type="PANTHER" id="PTHR43201">
    <property type="entry name" value="ACYL-COA SYNTHETASE"/>
    <property type="match status" value="1"/>
</dbReference>
<feature type="domain" description="AMP-dependent synthetase/ligase" evidence="3">
    <location>
        <begin position="14"/>
        <end position="364"/>
    </location>
</feature>
<evidence type="ECO:0000313" key="6">
    <source>
        <dbReference type="Proteomes" id="UP000317288"/>
    </source>
</evidence>
<dbReference type="GO" id="GO:0006631">
    <property type="term" value="P:fatty acid metabolic process"/>
    <property type="evidence" value="ECO:0007669"/>
    <property type="project" value="TreeGrafter"/>
</dbReference>
<dbReference type="RefSeq" id="WP_144809216.1">
    <property type="nucleotide sequence ID" value="NZ_VNFE01000001.1"/>
</dbReference>
<dbReference type="GO" id="GO:0031956">
    <property type="term" value="F:medium-chain fatty acid-CoA ligase activity"/>
    <property type="evidence" value="ECO:0007669"/>
    <property type="project" value="TreeGrafter"/>
</dbReference>
<evidence type="ECO:0000259" key="3">
    <source>
        <dbReference type="Pfam" id="PF00501"/>
    </source>
</evidence>
<dbReference type="AlphaFoldDB" id="A0A558JDL8"/>
<evidence type="ECO:0000313" key="5">
    <source>
        <dbReference type="EMBL" id="TVU91730.1"/>
    </source>
</evidence>
<dbReference type="Proteomes" id="UP000317288">
    <property type="component" value="Unassembled WGS sequence"/>
</dbReference>
<dbReference type="Gene3D" id="3.40.50.12780">
    <property type="entry name" value="N-terminal domain of ligase-like"/>
    <property type="match status" value="1"/>
</dbReference>
<dbReference type="InterPro" id="IPR042099">
    <property type="entry name" value="ANL_N_sf"/>
</dbReference>
<dbReference type="PROSITE" id="PS00455">
    <property type="entry name" value="AMP_BINDING"/>
    <property type="match status" value="1"/>
</dbReference>
<protein>
    <submittedName>
        <fullName evidence="5">Malonyl-CoA synthase</fullName>
    </submittedName>
</protein>
<dbReference type="CDD" id="cd05941">
    <property type="entry name" value="MCS"/>
    <property type="match status" value="1"/>
</dbReference>
<keyword evidence="2" id="KW-0436">Ligase</keyword>
<evidence type="ECO:0000256" key="2">
    <source>
        <dbReference type="ARBA" id="ARBA00022598"/>
    </source>
</evidence>
<feature type="domain" description="AMP-binding enzyme C-terminal" evidence="4">
    <location>
        <begin position="415"/>
        <end position="495"/>
    </location>
</feature>
<proteinExistence type="inferred from homology"/>
<sequence length="512" mass="56448">MSHNLFETFAAKMRERAEADFITTRDGRRYRYADALTISAQLAGALTELGVKQGDRVAVQVDKSPEAILLYLACLRIGGVYLPLNTGYTGDEIRYFLDDAEPALFVCRPKIEEQARSLAAETGCPAVVTLGSSADGSLMETAQAATPREDIVALGERDLAAILYTSGTTGRSKGAMLTHKNLASNAETLAKAWHFSADDRLIHALPIFHTHGLFVACNVTLIAGASMLFLPKFDADVIFEELPRGTVMMGVPTFYTRLVQDERLTPEATANMRLFVSGSAPLTAETHEAFEAKTGHAILERYGMTETNMNLSNPYDGARRAGTVGMPLPGVEMRITNRESGDEVPFGEIGMLQIRGPNVFIGYWRMPEKTREELLDDGFFITGDLAMVDDQGYVHIVGRDKDLVISGGYNVYPKEVEQVIDELDQVAESAVIGLPHPDFGEGVTAVVVRQQGADLGENQLEEEEVITHLDGRLAKYKQPKRVFFVDELPRNTMGKVQKNELRKRFNDTYQTP</sequence>
<dbReference type="Gene3D" id="3.30.300.30">
    <property type="match status" value="1"/>
</dbReference>
<name>A0A558JDL8_9GAMM</name>
<accession>A0A558JDL8</accession>
<dbReference type="FunFam" id="3.30.300.30:FF:000008">
    <property type="entry name" value="2,3-dihydroxybenzoate-AMP ligase"/>
    <property type="match status" value="1"/>
</dbReference>
<dbReference type="InterPro" id="IPR045851">
    <property type="entry name" value="AMP-bd_C_sf"/>
</dbReference>
<dbReference type="InterPro" id="IPR025110">
    <property type="entry name" value="AMP-bd_C"/>
</dbReference>
<dbReference type="EMBL" id="VNFE01000001">
    <property type="protein sequence ID" value="TVU91730.1"/>
    <property type="molecule type" value="Genomic_DNA"/>
</dbReference>
<comment type="similarity">
    <text evidence="1">Belongs to the ATP-dependent AMP-binding enzyme family.</text>
</comment>
<dbReference type="Pfam" id="PF00501">
    <property type="entry name" value="AMP-binding"/>
    <property type="match status" value="1"/>
</dbReference>
<dbReference type="InterPro" id="IPR000873">
    <property type="entry name" value="AMP-dep_synth/lig_dom"/>
</dbReference>
<gene>
    <name evidence="5" type="ORF">FQP89_00925</name>
</gene>
<dbReference type="Pfam" id="PF13193">
    <property type="entry name" value="AMP-binding_C"/>
    <property type="match status" value="1"/>
</dbReference>
<evidence type="ECO:0000256" key="1">
    <source>
        <dbReference type="ARBA" id="ARBA00006432"/>
    </source>
</evidence>
<dbReference type="PANTHER" id="PTHR43201:SF8">
    <property type="entry name" value="ACYL-COA SYNTHETASE FAMILY MEMBER 3"/>
    <property type="match status" value="1"/>
</dbReference>
<dbReference type="InterPro" id="IPR020845">
    <property type="entry name" value="AMP-binding_CS"/>
</dbReference>
<dbReference type="NCBIfam" id="NF005702">
    <property type="entry name" value="PRK07514.1"/>
    <property type="match status" value="1"/>
</dbReference>
<evidence type="ECO:0000259" key="4">
    <source>
        <dbReference type="Pfam" id="PF13193"/>
    </source>
</evidence>
<comment type="caution">
    <text evidence="5">The sequence shown here is derived from an EMBL/GenBank/DDBJ whole genome shotgun (WGS) entry which is preliminary data.</text>
</comment>
<organism evidence="5 6">
    <name type="scientific">Vreelandella titanicae</name>
    <dbReference type="NCBI Taxonomy" id="664683"/>
    <lineage>
        <taxon>Bacteria</taxon>
        <taxon>Pseudomonadati</taxon>
        <taxon>Pseudomonadota</taxon>
        <taxon>Gammaproteobacteria</taxon>
        <taxon>Oceanospirillales</taxon>
        <taxon>Halomonadaceae</taxon>
        <taxon>Vreelandella</taxon>
    </lineage>
</organism>
<dbReference type="SUPFAM" id="SSF56801">
    <property type="entry name" value="Acetyl-CoA synthetase-like"/>
    <property type="match status" value="1"/>
</dbReference>